<reference evidence="7" key="1">
    <citation type="submission" date="2020-11" db="EMBL/GenBank/DDBJ databases">
        <title>Gallus gallus (Chicken) genome, bGalGal1, GRCg7b, maternal haplotype autosomes + Z &amp; W.</title>
        <authorList>
            <person name="Warren W."/>
            <person name="Formenti G."/>
            <person name="Fedrigo O."/>
            <person name="Haase B."/>
            <person name="Mountcastle J."/>
            <person name="Balacco J."/>
            <person name="Tracey A."/>
            <person name="Schneider V."/>
            <person name="Okimoto R."/>
            <person name="Cheng H."/>
            <person name="Hawken R."/>
            <person name="Howe K."/>
            <person name="Jarvis E.D."/>
        </authorList>
    </citation>
    <scope>NUCLEOTIDE SEQUENCE [LARGE SCALE GENOMIC DNA]</scope>
    <source>
        <strain evidence="7">Broiler</strain>
    </source>
</reference>
<feature type="compositionally biased region" description="Gly residues" evidence="6">
    <location>
        <begin position="121"/>
        <end position="131"/>
    </location>
</feature>
<dbReference type="GO" id="GO:0005634">
    <property type="term" value="C:nucleus"/>
    <property type="evidence" value="ECO:0007669"/>
    <property type="project" value="UniProtKB-SubCell"/>
</dbReference>
<keyword evidence="9" id="KW-1267">Proteomics identification</keyword>
<dbReference type="Pfam" id="PF07084">
    <property type="entry name" value="Spot_14"/>
    <property type="match status" value="1"/>
</dbReference>
<evidence type="ECO:0000313" key="8">
    <source>
        <dbReference type="Proteomes" id="UP000000539"/>
    </source>
</evidence>
<feature type="compositionally biased region" description="Polar residues" evidence="6">
    <location>
        <begin position="92"/>
        <end position="104"/>
    </location>
</feature>
<dbReference type="FunCoup" id="A0A8V0XHJ4">
    <property type="interactions" value="164"/>
</dbReference>
<evidence type="ECO:0000256" key="5">
    <source>
        <dbReference type="ARBA" id="ARBA00023242"/>
    </source>
</evidence>
<feature type="region of interest" description="Disordered" evidence="6">
    <location>
        <begin position="1"/>
        <end position="131"/>
    </location>
</feature>
<dbReference type="GO" id="GO:0005829">
    <property type="term" value="C:cytosol"/>
    <property type="evidence" value="ECO:0000318"/>
    <property type="project" value="GO_Central"/>
</dbReference>
<evidence type="ECO:0000256" key="6">
    <source>
        <dbReference type="SAM" id="MobiDB-lite"/>
    </source>
</evidence>
<proteinExistence type="evidence at protein level"/>
<comment type="similarity">
    <text evidence="3">Belongs to the SPOT14 family.</text>
</comment>
<dbReference type="InterPro" id="IPR053719">
    <property type="entry name" value="Lipogen_MT_Stabilize_sf"/>
</dbReference>
<dbReference type="Ensembl" id="ENSGALT00010006080.1">
    <property type="protein sequence ID" value="ENSGALP00010003793.1"/>
    <property type="gene ID" value="ENSGALG00010002623.1"/>
</dbReference>
<gene>
    <name evidence="7" type="primary">MID1IP1</name>
</gene>
<evidence type="ECO:0000256" key="3">
    <source>
        <dbReference type="ARBA" id="ARBA00009488"/>
    </source>
</evidence>
<dbReference type="InterPro" id="IPR009786">
    <property type="entry name" value="Spot_14"/>
</dbReference>
<dbReference type="Proteomes" id="UP000000539">
    <property type="component" value="Chromosome 1"/>
</dbReference>
<dbReference type="PANTHER" id="PTHR14315:SF16">
    <property type="entry name" value="MID1-INTERACTING PROTEIN 1"/>
    <property type="match status" value="1"/>
</dbReference>
<dbReference type="Gene3D" id="6.10.140.1610">
    <property type="match status" value="1"/>
</dbReference>
<name>A0A8V0XHJ4_CHICK</name>
<dbReference type="AlphaFoldDB" id="A0A8V0XHJ4"/>
<feature type="compositionally biased region" description="Basic and acidic residues" evidence="6">
    <location>
        <begin position="42"/>
        <end position="60"/>
    </location>
</feature>
<evidence type="ECO:0000313" key="7">
    <source>
        <dbReference type="Ensembl" id="ENSGALP00010003793.1"/>
    </source>
</evidence>
<sequence length="294" mass="31863">MPAAPAPPLAGGCGGPLAGRQRLRGEGGAPPPLAARTRRGTRRGEARLRERHAERAERAARPSRCARGRQPMGGRGERRRHAEPACPRSPPARQSVSRPASQSVGRRRPPRREERRYKYGAGDGSRAAGGGCGLTAKGGSGARQKYSLFNAMNRFIGAVNNMDQTVMVPSLLRDVPLLLGELDAAGAVCPEREAAPGGAYFSRRDMYSHYVLLKSIRNDIEWGVVQQAAGEEAARKKDKLGGGPAEEAEAEEDLEQQFHYHLSGLHTVLSKLTRKANVLTNRYKQEIGFGSWGQ</sequence>
<evidence type="ECO:0000256" key="4">
    <source>
        <dbReference type="ARBA" id="ARBA00022490"/>
    </source>
</evidence>
<comment type="subcellular location">
    <subcellularLocation>
        <location evidence="2">Cytoplasm</location>
    </subcellularLocation>
    <subcellularLocation>
        <location evidence="1">Nucleus</location>
    </subcellularLocation>
</comment>
<keyword evidence="8" id="KW-1185">Reference proteome</keyword>
<reference evidence="7" key="3">
    <citation type="submission" date="2025-09" db="UniProtKB">
        <authorList>
            <consortium name="Ensembl"/>
        </authorList>
    </citation>
    <scope>IDENTIFICATION</scope>
    <source>
        <strain evidence="7">broiler</strain>
    </source>
</reference>
<reference evidence="7" key="2">
    <citation type="submission" date="2025-08" db="UniProtKB">
        <authorList>
            <consortium name="Ensembl"/>
        </authorList>
    </citation>
    <scope>IDENTIFICATION</scope>
    <source>
        <strain evidence="7">broiler</strain>
    </source>
</reference>
<dbReference type="OrthoDB" id="5951908at2759"/>
<dbReference type="GeneTree" id="ENSGT00500000044890"/>
<evidence type="ECO:0000256" key="2">
    <source>
        <dbReference type="ARBA" id="ARBA00004496"/>
    </source>
</evidence>
<organism evidence="7 8">
    <name type="scientific">Gallus gallus</name>
    <name type="common">Chicken</name>
    <dbReference type="NCBI Taxonomy" id="9031"/>
    <lineage>
        <taxon>Eukaryota</taxon>
        <taxon>Metazoa</taxon>
        <taxon>Chordata</taxon>
        <taxon>Craniata</taxon>
        <taxon>Vertebrata</taxon>
        <taxon>Euteleostomi</taxon>
        <taxon>Archelosauria</taxon>
        <taxon>Archosauria</taxon>
        <taxon>Dinosauria</taxon>
        <taxon>Saurischia</taxon>
        <taxon>Theropoda</taxon>
        <taxon>Coelurosauria</taxon>
        <taxon>Aves</taxon>
        <taxon>Neognathae</taxon>
        <taxon>Galloanserae</taxon>
        <taxon>Galliformes</taxon>
        <taxon>Phasianidae</taxon>
        <taxon>Phasianinae</taxon>
        <taxon>Gallus</taxon>
    </lineage>
</organism>
<dbReference type="PANTHER" id="PTHR14315">
    <property type="entry name" value="SPOT14 FAMILY MEMBER"/>
    <property type="match status" value="1"/>
</dbReference>
<keyword evidence="4" id="KW-0963">Cytoplasm</keyword>
<protein>
    <submittedName>
        <fullName evidence="7">MID1 interacting protein 1</fullName>
    </submittedName>
</protein>
<dbReference type="GO" id="GO:0046890">
    <property type="term" value="P:regulation of lipid biosynthetic process"/>
    <property type="evidence" value="ECO:0000318"/>
    <property type="project" value="GO_Central"/>
</dbReference>
<accession>A0A8V0XHJ4</accession>
<evidence type="ECO:0007829" key="9">
    <source>
        <dbReference type="PeptideAtlas" id="A0A8V0XHJ4"/>
    </source>
</evidence>
<keyword evidence="5" id="KW-0539">Nucleus</keyword>
<evidence type="ECO:0000256" key="1">
    <source>
        <dbReference type="ARBA" id="ARBA00004123"/>
    </source>
</evidence>